<dbReference type="InterPro" id="IPR051019">
    <property type="entry name" value="VLCFA-Steroid_DH"/>
</dbReference>
<sequence>MQKEYGVKAYAYPMDLALPGAAGKISSWALEKGLVISLLVNNAGFSVRGNFCAIDNKNVDTILKLNVISATELTREVLPQMVAKGYGRILFVSSITGISAQPSQAVYAATKAYLSQFCSSLRFELRYSGVQVTCLLPGATITGFAEISGIENALIFKVPTLQSSAASVAEAGVNAMLAGQSKVITGWFSHLAWFCGWMFPEDLVAWVAFIFWCNPRAAMDMLLRRDARRKMQGGNYPDYQDQKK</sequence>
<protein>
    <submittedName>
        <fullName evidence="5">Uncharacterized protein</fullName>
    </submittedName>
</protein>
<keyword evidence="3" id="KW-0560">Oxidoreductase</keyword>
<dbReference type="EMBL" id="HBHC01002146">
    <property type="protein sequence ID" value="CAD9651787.1"/>
    <property type="molecule type" value="Transcribed_RNA"/>
</dbReference>
<accession>A0A7S2VVE0</accession>
<dbReference type="InterPro" id="IPR036291">
    <property type="entry name" value="NAD(P)-bd_dom_sf"/>
</dbReference>
<evidence type="ECO:0000256" key="3">
    <source>
        <dbReference type="ARBA" id="ARBA00023002"/>
    </source>
</evidence>
<dbReference type="PROSITE" id="PS00061">
    <property type="entry name" value="ADH_SHORT"/>
    <property type="match status" value="1"/>
</dbReference>
<dbReference type="PANTHER" id="PTHR43899">
    <property type="entry name" value="RH59310P"/>
    <property type="match status" value="1"/>
</dbReference>
<dbReference type="SUPFAM" id="SSF51735">
    <property type="entry name" value="NAD(P)-binding Rossmann-fold domains"/>
    <property type="match status" value="1"/>
</dbReference>
<dbReference type="InterPro" id="IPR002347">
    <property type="entry name" value="SDR_fam"/>
</dbReference>
<dbReference type="AlphaFoldDB" id="A0A7S2VVE0"/>
<dbReference type="InterPro" id="IPR020904">
    <property type="entry name" value="Sc_DH/Rdtase_CS"/>
</dbReference>
<reference evidence="5" key="1">
    <citation type="submission" date="2021-01" db="EMBL/GenBank/DDBJ databases">
        <authorList>
            <person name="Corre E."/>
            <person name="Pelletier E."/>
            <person name="Niang G."/>
            <person name="Scheremetjew M."/>
            <person name="Finn R."/>
            <person name="Kale V."/>
            <person name="Holt S."/>
            <person name="Cochrane G."/>
            <person name="Meng A."/>
            <person name="Brown T."/>
            <person name="Cohen L."/>
        </authorList>
    </citation>
    <scope>NUCLEOTIDE SEQUENCE</scope>
    <source>
        <strain evidence="5">BC52</strain>
    </source>
</reference>
<evidence type="ECO:0000256" key="1">
    <source>
        <dbReference type="ARBA" id="ARBA00004240"/>
    </source>
</evidence>
<dbReference type="PANTHER" id="PTHR43899:SF13">
    <property type="entry name" value="RH59310P"/>
    <property type="match status" value="1"/>
</dbReference>
<evidence type="ECO:0000313" key="5">
    <source>
        <dbReference type="EMBL" id="CAD9651787.1"/>
    </source>
</evidence>
<comment type="subcellular location">
    <subcellularLocation>
        <location evidence="1">Endoplasmic reticulum</location>
    </subcellularLocation>
</comment>
<dbReference type="CDD" id="cd05233">
    <property type="entry name" value="SDR_c"/>
    <property type="match status" value="1"/>
</dbReference>
<dbReference type="Pfam" id="PF00106">
    <property type="entry name" value="adh_short"/>
    <property type="match status" value="1"/>
</dbReference>
<dbReference type="GO" id="GO:0016491">
    <property type="term" value="F:oxidoreductase activity"/>
    <property type="evidence" value="ECO:0007669"/>
    <property type="project" value="UniProtKB-KW"/>
</dbReference>
<dbReference type="Gene3D" id="3.40.50.720">
    <property type="entry name" value="NAD(P)-binding Rossmann-like Domain"/>
    <property type="match status" value="1"/>
</dbReference>
<evidence type="ECO:0000256" key="2">
    <source>
        <dbReference type="ARBA" id="ARBA00006484"/>
    </source>
</evidence>
<evidence type="ECO:0000256" key="4">
    <source>
        <dbReference type="RuleBase" id="RU000363"/>
    </source>
</evidence>
<dbReference type="PRINTS" id="PR00081">
    <property type="entry name" value="GDHRDH"/>
</dbReference>
<dbReference type="GO" id="GO:0005783">
    <property type="term" value="C:endoplasmic reticulum"/>
    <property type="evidence" value="ECO:0007669"/>
    <property type="project" value="UniProtKB-SubCell"/>
</dbReference>
<proteinExistence type="inferred from homology"/>
<organism evidence="5">
    <name type="scientific">Norrisiella sphaerica</name>
    <dbReference type="NCBI Taxonomy" id="552664"/>
    <lineage>
        <taxon>Eukaryota</taxon>
        <taxon>Sar</taxon>
        <taxon>Rhizaria</taxon>
        <taxon>Cercozoa</taxon>
        <taxon>Chlorarachniophyceae</taxon>
        <taxon>Norrisiella</taxon>
    </lineage>
</organism>
<dbReference type="PRINTS" id="PR00080">
    <property type="entry name" value="SDRFAMILY"/>
</dbReference>
<name>A0A7S2VVE0_9EUKA</name>
<comment type="similarity">
    <text evidence="2 4">Belongs to the short-chain dehydrogenases/reductases (SDR) family.</text>
</comment>
<gene>
    <name evidence="5" type="ORF">NSPH01132_LOCUS1293</name>
</gene>